<dbReference type="GO" id="GO:0005929">
    <property type="term" value="C:cilium"/>
    <property type="evidence" value="ECO:0007669"/>
    <property type="project" value="UniProtKB-SubCell"/>
</dbReference>
<dbReference type="PANTHER" id="PTHR31183:SF1">
    <property type="entry name" value="CILIA- AND FLAGELLA-ASSOCIATED PROTEIN 53"/>
    <property type="match status" value="1"/>
</dbReference>
<evidence type="ECO:0000313" key="11">
    <source>
        <dbReference type="Proteomes" id="UP000081671"/>
    </source>
</evidence>
<evidence type="ECO:0000256" key="8">
    <source>
        <dbReference type="SAM" id="Coils"/>
    </source>
</evidence>
<dbReference type="Pfam" id="PF13868">
    <property type="entry name" value="TPH"/>
    <property type="match status" value="1"/>
</dbReference>
<protein>
    <recommendedName>
        <fullName evidence="7">Cilia- and flagella-associated protein 53</fullName>
    </recommendedName>
</protein>
<name>A0A1S3FDU8_DIPOR</name>
<dbReference type="Proteomes" id="UP000081671">
    <property type="component" value="Unplaced"/>
</dbReference>
<dbReference type="RefSeq" id="XP_012874440.1">
    <property type="nucleotide sequence ID" value="XM_013018986.1"/>
</dbReference>
<keyword evidence="2" id="KW-0970">Cilium biogenesis/degradation</keyword>
<feature type="compositionally biased region" description="Polar residues" evidence="9">
    <location>
        <begin position="529"/>
        <end position="538"/>
    </location>
</feature>
<evidence type="ECO:0000256" key="1">
    <source>
        <dbReference type="ARBA" id="ARBA00004138"/>
    </source>
</evidence>
<dbReference type="GeneID" id="105987653"/>
<evidence type="ECO:0000259" key="10">
    <source>
        <dbReference type="Pfam" id="PF13868"/>
    </source>
</evidence>
<feature type="region of interest" description="Disordered" evidence="9">
    <location>
        <begin position="529"/>
        <end position="552"/>
    </location>
</feature>
<reference evidence="12" key="1">
    <citation type="submission" date="2025-08" db="UniProtKB">
        <authorList>
            <consortium name="RefSeq"/>
        </authorList>
    </citation>
    <scope>IDENTIFICATION</scope>
    <source>
        <tissue evidence="12">Kidney</tissue>
    </source>
</reference>
<dbReference type="InParanoid" id="A0A1S3FDU8"/>
<organism evidence="11 12">
    <name type="scientific">Dipodomys ordii</name>
    <name type="common">Ord's kangaroo rat</name>
    <dbReference type="NCBI Taxonomy" id="10020"/>
    <lineage>
        <taxon>Eukaryota</taxon>
        <taxon>Metazoa</taxon>
        <taxon>Chordata</taxon>
        <taxon>Craniata</taxon>
        <taxon>Vertebrata</taxon>
        <taxon>Euteleostomi</taxon>
        <taxon>Mammalia</taxon>
        <taxon>Eutheria</taxon>
        <taxon>Euarchontoglires</taxon>
        <taxon>Glires</taxon>
        <taxon>Rodentia</taxon>
        <taxon>Castorimorpha</taxon>
        <taxon>Heteromyidae</taxon>
        <taxon>Dipodomyinae</taxon>
        <taxon>Dipodomys</taxon>
    </lineage>
</organism>
<evidence type="ECO:0000256" key="4">
    <source>
        <dbReference type="ARBA" id="ARBA00023069"/>
    </source>
</evidence>
<dbReference type="FunCoup" id="A0A1S3FDU8">
    <property type="interactions" value="65"/>
</dbReference>
<keyword evidence="12" id="KW-0282">Flagellum</keyword>
<sequence>MATGTTSGPPPPSSQTTGTPLATRPASAKQAGRSGGRKMYSQRFGVLQREIKGSTPKVVAVRAKPPKPQGTERQGEKIQRKHQKYHATLANIKSRERDRLKVEWSQHSDRKSFASLVQARVKDAMQGFLFHTEERRNKLRELLAAEEYEYFMEMQSKGETIEEKKDRMREKTKLLKQKKERERQDFVAQKLDQQFREHCEELRTQLFTIHEKVVSEERKAQVAFNEELKRQKLEEEKMFAKLWEEDRLAKEKREAQEERRQRELVENTRLGLTTQITSNLAQRQEALRLKKEEMHLLEYDNAQIKFEDEQEKMKKLKAKQELRTTLQKALQEKIEHIQQEYREEQDLNMKRVQRAQQNLQEEEDKNKQKRDNMMREQKLYLEYLAQRHEEEKAQEKELNRMLEEEKEKKWAEKDKQLRLEKEARQQLLNEVTRTRQLQVEEKLQRKAKEQEDYAMEQKRIAEGLRALYFDGEENYARRCELAQKYREHLQMQIAHQQQIREAEKAEQRREFESGMAAQKANEEKIQKILSTQSVQPQNIHPMRRAYPYKLPQ</sequence>
<keyword evidence="5" id="KW-0966">Cell projection</keyword>
<accession>A0A1S3FDU8</accession>
<keyword evidence="11" id="KW-1185">Reference proteome</keyword>
<feature type="compositionally biased region" description="Basic and acidic residues" evidence="9">
    <location>
        <begin position="503"/>
        <end position="512"/>
    </location>
</feature>
<evidence type="ECO:0000256" key="5">
    <source>
        <dbReference type="ARBA" id="ARBA00023273"/>
    </source>
</evidence>
<comment type="similarity">
    <text evidence="6">Belongs to the CFAP53 family.</text>
</comment>
<dbReference type="KEGG" id="dord:105987653"/>
<evidence type="ECO:0000256" key="3">
    <source>
        <dbReference type="ARBA" id="ARBA00023054"/>
    </source>
</evidence>
<gene>
    <name evidence="12" type="primary">Cfap53</name>
</gene>
<feature type="coiled-coil region" evidence="8">
    <location>
        <begin position="299"/>
        <end position="408"/>
    </location>
</feature>
<evidence type="ECO:0000256" key="9">
    <source>
        <dbReference type="SAM" id="MobiDB-lite"/>
    </source>
</evidence>
<dbReference type="InterPro" id="IPR043596">
    <property type="entry name" value="CFAP53/TCHP"/>
</dbReference>
<dbReference type="CTD" id="220136"/>
<evidence type="ECO:0000256" key="2">
    <source>
        <dbReference type="ARBA" id="ARBA00022794"/>
    </source>
</evidence>
<dbReference type="STRING" id="10020.ENSDORP00000013080"/>
<dbReference type="InterPro" id="IPR043597">
    <property type="entry name" value="TPH_dom"/>
</dbReference>
<feature type="region of interest" description="Disordered" evidence="9">
    <location>
        <begin position="503"/>
        <end position="522"/>
    </location>
</feature>
<keyword evidence="4" id="KW-0969">Cilium</keyword>
<keyword evidence="3 8" id="KW-0175">Coiled coil</keyword>
<dbReference type="PANTHER" id="PTHR31183">
    <property type="entry name" value="TRICHOPLEIN KERATIN FILAMENT-BINDING PROTEIN FAMILY MEMBER"/>
    <property type="match status" value="1"/>
</dbReference>
<dbReference type="OrthoDB" id="75950at2759"/>
<evidence type="ECO:0000256" key="7">
    <source>
        <dbReference type="ARBA" id="ARBA00033773"/>
    </source>
</evidence>
<feature type="region of interest" description="Disordered" evidence="9">
    <location>
        <begin position="1"/>
        <end position="43"/>
    </location>
</feature>
<dbReference type="GO" id="GO:0099513">
    <property type="term" value="C:polymeric cytoskeletal fiber"/>
    <property type="evidence" value="ECO:0007669"/>
    <property type="project" value="UniProtKB-ARBA"/>
</dbReference>
<evidence type="ECO:0000256" key="6">
    <source>
        <dbReference type="ARBA" id="ARBA00033747"/>
    </source>
</evidence>
<dbReference type="AlphaFoldDB" id="A0A1S3FDU8"/>
<feature type="domain" description="Trichohyalin-plectin-homology" evidence="10">
    <location>
        <begin position="196"/>
        <end position="528"/>
    </location>
</feature>
<dbReference type="GO" id="GO:0030030">
    <property type="term" value="P:cell projection organization"/>
    <property type="evidence" value="ECO:0007669"/>
    <property type="project" value="UniProtKB-KW"/>
</dbReference>
<feature type="region of interest" description="Disordered" evidence="9">
    <location>
        <begin position="56"/>
        <end position="83"/>
    </location>
</feature>
<evidence type="ECO:0000313" key="12">
    <source>
        <dbReference type="RefSeq" id="XP_012874440.1"/>
    </source>
</evidence>
<proteinExistence type="inferred from homology"/>
<comment type="subcellular location">
    <subcellularLocation>
        <location evidence="1">Cell projection</location>
        <location evidence="1">Cilium</location>
    </subcellularLocation>
</comment>